<feature type="binding site" evidence="8">
    <location>
        <position position="20"/>
    </location>
    <ligand>
        <name>Mg(2+)</name>
        <dbReference type="ChEBI" id="CHEBI:18420"/>
    </ligand>
</feature>
<feature type="binding site" evidence="8">
    <location>
        <position position="175"/>
    </location>
    <ligand>
        <name>IMP</name>
        <dbReference type="ChEBI" id="CHEBI:58053"/>
    </ligand>
</feature>
<dbReference type="Gene3D" id="3.90.170.10">
    <property type="entry name" value="Adenylosuccinate Synthetase, subunit A, domain 3"/>
    <property type="match status" value="1"/>
</dbReference>
<keyword evidence="4 8" id="KW-0547">Nucleotide-binding</keyword>
<evidence type="ECO:0000256" key="10">
    <source>
        <dbReference type="RuleBase" id="RU000520"/>
    </source>
</evidence>
<dbReference type="InterPro" id="IPR001114">
    <property type="entry name" value="Adenylosuccinate_synthetase"/>
</dbReference>
<feature type="binding site" evidence="8">
    <location>
        <position position="49"/>
    </location>
    <ligand>
        <name>Mg(2+)</name>
        <dbReference type="ChEBI" id="CHEBI:18420"/>
    </ligand>
</feature>
<feature type="binding site" evidence="8">
    <location>
        <position position="284"/>
    </location>
    <ligand>
        <name>IMP</name>
        <dbReference type="ChEBI" id="CHEBI:58053"/>
    </ligand>
</feature>
<dbReference type="InterPro" id="IPR018220">
    <property type="entry name" value="Adenylosuccin_syn_GTP-bd"/>
</dbReference>
<evidence type="ECO:0000313" key="12">
    <source>
        <dbReference type="Proteomes" id="UP000031036"/>
    </source>
</evidence>
<dbReference type="CDD" id="cd03108">
    <property type="entry name" value="AdSS"/>
    <property type="match status" value="1"/>
</dbReference>
<dbReference type="Gene3D" id="3.40.440.10">
    <property type="entry name" value="Adenylosuccinate Synthetase, subunit A, domain 1"/>
    <property type="match status" value="2"/>
</dbReference>
<comment type="caution">
    <text evidence="11">The sequence shown here is derived from an EMBL/GenBank/DDBJ whole genome shotgun (WGS) entry which is preliminary data.</text>
</comment>
<evidence type="ECO:0000256" key="2">
    <source>
        <dbReference type="ARBA" id="ARBA00022598"/>
    </source>
</evidence>
<dbReference type="PROSITE" id="PS01266">
    <property type="entry name" value="ADENYLOSUCCIN_SYN_1"/>
    <property type="match status" value="1"/>
</dbReference>
<dbReference type="STRING" id="6265.A0A0B2UZ69"/>
<comment type="function">
    <text evidence="8">Plays an important role in the de novo pathway and in the salvage pathway of purine nucleotide biosynthesis. Catalyzes the first commited step in the biosynthesis of AMP from IMP.</text>
</comment>
<feature type="binding site" evidence="8">
    <location>
        <begin position="20"/>
        <end position="23"/>
    </location>
    <ligand>
        <name>IMP</name>
        <dbReference type="ChEBI" id="CHEBI:58053"/>
    </ligand>
</feature>
<dbReference type="GO" id="GO:0004019">
    <property type="term" value="F:adenylosuccinate synthase activity"/>
    <property type="evidence" value="ECO:0007669"/>
    <property type="project" value="UniProtKB-UniRule"/>
</dbReference>
<evidence type="ECO:0000256" key="9">
    <source>
        <dbReference type="PROSITE-ProRule" id="PRU10134"/>
    </source>
</evidence>
<evidence type="ECO:0000256" key="8">
    <source>
        <dbReference type="HAMAP-Rule" id="MF_03125"/>
    </source>
</evidence>
<feature type="active site" description="Proton acceptor" evidence="8">
    <location>
        <position position="20"/>
    </location>
</feature>
<feature type="binding site" evidence="8">
    <location>
        <position position="351"/>
    </location>
    <ligand>
        <name>IMP</name>
        <dbReference type="ChEBI" id="CHEBI:58053"/>
    </ligand>
</feature>
<feature type="binding site" evidence="8">
    <location>
        <begin position="347"/>
        <end position="353"/>
    </location>
    <ligand>
        <name>substrate</name>
    </ligand>
</feature>
<feature type="binding site" evidence="8">
    <location>
        <begin position="379"/>
        <end position="381"/>
    </location>
    <ligand>
        <name>GTP</name>
        <dbReference type="ChEBI" id="CHEBI:37565"/>
    </ligand>
</feature>
<feature type="binding site" evidence="8">
    <location>
        <position position="269"/>
    </location>
    <ligand>
        <name>IMP</name>
        <dbReference type="ChEBI" id="CHEBI:58053"/>
    </ligand>
</feature>
<dbReference type="InterPro" id="IPR042109">
    <property type="entry name" value="Adenylosuccinate_synth_dom1"/>
</dbReference>
<dbReference type="SMART" id="SM00788">
    <property type="entry name" value="Adenylsucc_synt"/>
    <property type="match status" value="1"/>
</dbReference>
<keyword evidence="12" id="KW-1185">Reference proteome</keyword>
<evidence type="ECO:0000256" key="6">
    <source>
        <dbReference type="ARBA" id="ARBA00022842"/>
    </source>
</evidence>
<dbReference type="Pfam" id="PF00709">
    <property type="entry name" value="Adenylsucc_synt"/>
    <property type="match status" value="2"/>
</dbReference>
<feature type="active site" evidence="9">
    <location>
        <position position="149"/>
    </location>
</feature>
<keyword evidence="6 8" id="KW-0460">Magnesium</keyword>
<proteinExistence type="inferred from homology"/>
<keyword evidence="2 8" id="KW-0436">Ligase</keyword>
<feature type="binding site" evidence="8">
    <location>
        <begin position="47"/>
        <end position="50"/>
    </location>
    <ligand>
        <name>IMP</name>
        <dbReference type="ChEBI" id="CHEBI:58053"/>
    </ligand>
</feature>
<dbReference type="PANTHER" id="PTHR11846:SF0">
    <property type="entry name" value="ADENYLOSUCCINATE SYNTHETASE"/>
    <property type="match status" value="1"/>
</dbReference>
<sequence>MVASIEKAPVTVLLGAQWGDEGKGKIIDYLISKNKVQVTARCQGGNNAGHTVVANGHKYDFHLLPSGIIAENCFNIVGNGVVVNLDSFFSELEHNKILELPGWEKRIMISEHAHIVFGVHMQVDGRQEDARESKIGTTNRGIGPAYSSKCFRNGIRISDLLGNFDKFSSNKIGTTNRGIGPAYSSKCFRNGIRISDLLGNFDKFSSKYRHLVEYYRKQFPSINVDVDGELATFKKHAEKLKELNIVGDTVSRLDEMRSQGKTVLVEGANGAMLDIDFGTYPYVTSSNATVGGAVTGLGMPPTAIKEVVGVVKAYLTRVGAGPFPTELKDAIGDKLQSVGRELVQVGVTTGRKRRCGWIDLFLLKRSNIINGFTGLALTKLDILDSFDEVKAAVGYKLDGHTLTSPPSRAEDWEQVEVEYRTFSGWKTSTSNVRKFEDLPQNCRDYVSFIEQFVGVPIKWIGVGEERESLIVR</sequence>
<feature type="binding site" evidence="8">
    <location>
        <position position="189"/>
    </location>
    <ligand>
        <name>IMP</name>
        <dbReference type="ChEBI" id="CHEBI:58053"/>
        <note>ligand shared between dimeric partners</note>
    </ligand>
</feature>
<dbReference type="GO" id="GO:0046040">
    <property type="term" value="P:IMP metabolic process"/>
    <property type="evidence" value="ECO:0007669"/>
    <property type="project" value="TreeGrafter"/>
</dbReference>
<evidence type="ECO:0000256" key="4">
    <source>
        <dbReference type="ARBA" id="ARBA00022741"/>
    </source>
</evidence>
<dbReference type="SUPFAM" id="SSF52540">
    <property type="entry name" value="P-loop containing nucleoside triphosphate hydrolases"/>
    <property type="match status" value="2"/>
</dbReference>
<dbReference type="GO" id="GO:0005525">
    <property type="term" value="F:GTP binding"/>
    <property type="evidence" value="ECO:0007669"/>
    <property type="project" value="UniProtKB-UniRule"/>
</dbReference>
<comment type="catalytic activity">
    <reaction evidence="8 10">
        <text>IMP + L-aspartate + GTP = N(6)-(1,2-dicarboxyethyl)-AMP + GDP + phosphate + 2 H(+)</text>
        <dbReference type="Rhea" id="RHEA:15753"/>
        <dbReference type="ChEBI" id="CHEBI:15378"/>
        <dbReference type="ChEBI" id="CHEBI:29991"/>
        <dbReference type="ChEBI" id="CHEBI:37565"/>
        <dbReference type="ChEBI" id="CHEBI:43474"/>
        <dbReference type="ChEBI" id="CHEBI:57567"/>
        <dbReference type="ChEBI" id="CHEBI:58053"/>
        <dbReference type="ChEBI" id="CHEBI:58189"/>
        <dbReference type="EC" id="6.3.4.4"/>
    </reaction>
</comment>
<feature type="binding site" evidence="8">
    <location>
        <begin position="49"/>
        <end position="51"/>
    </location>
    <ligand>
        <name>GTP</name>
        <dbReference type="ChEBI" id="CHEBI:37565"/>
    </ligand>
</feature>
<dbReference type="EC" id="6.3.4.4" evidence="8 10"/>
<dbReference type="OrthoDB" id="10265645at2759"/>
<dbReference type="Proteomes" id="UP000031036">
    <property type="component" value="Unassembled WGS sequence"/>
</dbReference>
<dbReference type="UniPathway" id="UPA00075">
    <property type="reaction ID" value="UER00335"/>
</dbReference>
<dbReference type="HAMAP" id="MF_00011">
    <property type="entry name" value="Adenylosucc_synth"/>
    <property type="match status" value="1"/>
</dbReference>
<dbReference type="AlphaFoldDB" id="A0A0B2UZ69"/>
<dbReference type="PANTHER" id="PTHR11846">
    <property type="entry name" value="ADENYLOSUCCINATE SYNTHETASE"/>
    <property type="match status" value="1"/>
</dbReference>
<comment type="similarity">
    <text evidence="8 10">Belongs to the adenylosuccinate synthetase family.</text>
</comment>
<comment type="cofactor">
    <cofactor evidence="8">
        <name>Mg(2+)</name>
        <dbReference type="ChEBI" id="CHEBI:18420"/>
    </cofactor>
    <text evidence="8">Binds 1 Mg(2+) ion per subunit.</text>
</comment>
<dbReference type="InterPro" id="IPR033128">
    <property type="entry name" value="Adenylosuccin_syn_Lys_AS"/>
</dbReference>
<dbReference type="GO" id="GO:0000287">
    <property type="term" value="F:magnesium ion binding"/>
    <property type="evidence" value="ECO:0007669"/>
    <property type="project" value="UniProtKB-UniRule"/>
</dbReference>
<keyword evidence="3 8" id="KW-0479">Metal-binding</keyword>
<dbReference type="FunFam" id="3.90.170.10:FF:000001">
    <property type="entry name" value="Adenylosuccinate synthetase"/>
    <property type="match status" value="1"/>
</dbReference>
<keyword evidence="7 8" id="KW-0342">GTP-binding</keyword>
<dbReference type="GO" id="GO:0044208">
    <property type="term" value="P:'de novo' AMP biosynthetic process"/>
    <property type="evidence" value="ECO:0007669"/>
    <property type="project" value="UniProtKB-UniRule"/>
</dbReference>
<comment type="subcellular location">
    <subcellularLocation>
        <location evidence="8">Cytoplasm</location>
    </subcellularLocation>
</comment>
<comment type="subunit">
    <text evidence="1 8">Homodimer.</text>
</comment>
<dbReference type="OMA" id="QSYVRFL"/>
<comment type="function">
    <text evidence="10">Plays an important role in the de novo pathway of purine nucleotide biosynthesis.</text>
</comment>
<dbReference type="GO" id="GO:0005737">
    <property type="term" value="C:cytoplasm"/>
    <property type="evidence" value="ECO:0007669"/>
    <property type="project" value="UniProtKB-SubCell"/>
</dbReference>
<comment type="pathway">
    <text evidence="8 10">Purine metabolism; AMP biosynthesis via de novo pathway; AMP from IMP: step 1/2.</text>
</comment>
<dbReference type="InterPro" id="IPR042111">
    <property type="entry name" value="Adenylosuccinate_synth_dom3"/>
</dbReference>
<organism evidence="11 12">
    <name type="scientific">Toxocara canis</name>
    <name type="common">Canine roundworm</name>
    <dbReference type="NCBI Taxonomy" id="6265"/>
    <lineage>
        <taxon>Eukaryota</taxon>
        <taxon>Metazoa</taxon>
        <taxon>Ecdysozoa</taxon>
        <taxon>Nematoda</taxon>
        <taxon>Chromadorea</taxon>
        <taxon>Rhabditida</taxon>
        <taxon>Spirurina</taxon>
        <taxon>Ascaridomorpha</taxon>
        <taxon>Ascaridoidea</taxon>
        <taxon>Toxocaridae</taxon>
        <taxon>Toxocara</taxon>
    </lineage>
</organism>
<feature type="active site" description="Proton donor" evidence="8">
    <location>
        <position position="50"/>
    </location>
</feature>
<keyword evidence="8" id="KW-0963">Cytoplasm</keyword>
<feature type="active site" evidence="9">
    <location>
        <position position="186"/>
    </location>
</feature>
<feature type="binding site" evidence="8">
    <location>
        <position position="353"/>
    </location>
    <ligand>
        <name>GTP</name>
        <dbReference type="ChEBI" id="CHEBI:37565"/>
    </ligand>
</feature>
<name>A0A0B2UZ69_TOXCA</name>
<evidence type="ECO:0000256" key="3">
    <source>
        <dbReference type="ARBA" id="ARBA00022723"/>
    </source>
</evidence>
<keyword evidence="5 8" id="KW-0658">Purine biosynthesis</keyword>
<evidence type="ECO:0000313" key="11">
    <source>
        <dbReference type="EMBL" id="KHN74382.1"/>
    </source>
</evidence>
<accession>A0A0B2UZ69</accession>
<protein>
    <recommendedName>
        <fullName evidence="8 10">Adenylosuccinate synthetase</fullName>
        <shortName evidence="8">AMPSase</shortName>
        <shortName evidence="8">AdSS</shortName>
        <ecNumber evidence="8 10">6.3.4.4</ecNumber>
    </recommendedName>
    <alternativeName>
        <fullName evidence="8">IMP--aspartate ligase</fullName>
    </alternativeName>
</protein>
<feature type="binding site" evidence="8">
    <location>
        <begin position="19"/>
        <end position="25"/>
    </location>
    <ligand>
        <name>GTP</name>
        <dbReference type="ChEBI" id="CHEBI:37565"/>
    </ligand>
</feature>
<dbReference type="InterPro" id="IPR027417">
    <property type="entry name" value="P-loop_NTPase"/>
</dbReference>
<evidence type="ECO:0000256" key="5">
    <source>
        <dbReference type="ARBA" id="ARBA00022755"/>
    </source>
</evidence>
<dbReference type="PROSITE" id="PS00513">
    <property type="entry name" value="ADENYLOSUCCIN_SYN_2"/>
    <property type="match status" value="2"/>
</dbReference>
<feature type="binding site" evidence="8">
    <location>
        <begin position="461"/>
        <end position="463"/>
    </location>
    <ligand>
        <name>GTP</name>
        <dbReference type="ChEBI" id="CHEBI:37565"/>
    </ligand>
</feature>
<evidence type="ECO:0000256" key="1">
    <source>
        <dbReference type="ARBA" id="ARBA00011738"/>
    </source>
</evidence>
<evidence type="ECO:0000256" key="7">
    <source>
        <dbReference type="ARBA" id="ARBA00023134"/>
    </source>
</evidence>
<reference evidence="11 12" key="1">
    <citation type="submission" date="2014-11" db="EMBL/GenBank/DDBJ databases">
        <title>Genetic blueprint of the zoonotic pathogen Toxocara canis.</title>
        <authorList>
            <person name="Zhu X.-Q."/>
            <person name="Korhonen P.K."/>
            <person name="Cai H."/>
            <person name="Young N.D."/>
            <person name="Nejsum P."/>
            <person name="von Samson-Himmelstjerna G."/>
            <person name="Boag P.R."/>
            <person name="Tan P."/>
            <person name="Li Q."/>
            <person name="Min J."/>
            <person name="Yang Y."/>
            <person name="Wang X."/>
            <person name="Fang X."/>
            <person name="Hall R.S."/>
            <person name="Hofmann A."/>
            <person name="Sternberg P.W."/>
            <person name="Jex A.R."/>
            <person name="Gasser R.B."/>
        </authorList>
    </citation>
    <scope>NUCLEOTIDE SEQUENCE [LARGE SCALE GENOMIC DNA]</scope>
    <source>
        <strain evidence="11">PN_DK_2014</strain>
    </source>
</reference>
<dbReference type="EMBL" id="JPKZ01002916">
    <property type="protein sequence ID" value="KHN74382.1"/>
    <property type="molecule type" value="Genomic_DNA"/>
</dbReference>
<gene>
    <name evidence="11" type="ORF">Tcan_15837</name>
</gene>